<comment type="caution">
    <text evidence="2">The sequence shown here is derived from an EMBL/GenBank/DDBJ whole genome shotgun (WGS) entry which is preliminary data.</text>
</comment>
<organism evidence="2 3">
    <name type="scientific">Caerostris extrusa</name>
    <name type="common">Bark spider</name>
    <name type="synonym">Caerostris bankana</name>
    <dbReference type="NCBI Taxonomy" id="172846"/>
    <lineage>
        <taxon>Eukaryota</taxon>
        <taxon>Metazoa</taxon>
        <taxon>Ecdysozoa</taxon>
        <taxon>Arthropoda</taxon>
        <taxon>Chelicerata</taxon>
        <taxon>Arachnida</taxon>
        <taxon>Araneae</taxon>
        <taxon>Araneomorphae</taxon>
        <taxon>Entelegynae</taxon>
        <taxon>Araneoidea</taxon>
        <taxon>Araneidae</taxon>
        <taxon>Caerostris</taxon>
    </lineage>
</organism>
<accession>A0AAV4NLY5</accession>
<dbReference type="Proteomes" id="UP001054945">
    <property type="component" value="Unassembled WGS sequence"/>
</dbReference>
<feature type="compositionally biased region" description="Polar residues" evidence="1">
    <location>
        <begin position="69"/>
        <end position="80"/>
    </location>
</feature>
<feature type="region of interest" description="Disordered" evidence="1">
    <location>
        <begin position="18"/>
        <end position="48"/>
    </location>
</feature>
<keyword evidence="3" id="KW-1185">Reference proteome</keyword>
<gene>
    <name evidence="2" type="ORF">CEXT_401511</name>
</gene>
<proteinExistence type="predicted"/>
<evidence type="ECO:0000256" key="1">
    <source>
        <dbReference type="SAM" id="MobiDB-lite"/>
    </source>
</evidence>
<protein>
    <submittedName>
        <fullName evidence="2">Uncharacterized protein</fullName>
    </submittedName>
</protein>
<evidence type="ECO:0000313" key="2">
    <source>
        <dbReference type="EMBL" id="GIX84770.1"/>
    </source>
</evidence>
<sequence>MRPSCVCAIIHASNCSSPKPQVPHKTISEEGANEGAEERKTIPAFENPTPNSLTIYQWDAICPRMSDGASGNSLSPNPYRTISEEGAKKGWPKRKTIVALHPQCPRHPPDPLSVGRNLSADEQWVSGEFSVCQMLK</sequence>
<reference evidence="2 3" key="1">
    <citation type="submission" date="2021-06" db="EMBL/GenBank/DDBJ databases">
        <title>Caerostris extrusa draft genome.</title>
        <authorList>
            <person name="Kono N."/>
            <person name="Arakawa K."/>
        </authorList>
    </citation>
    <scope>NUCLEOTIDE SEQUENCE [LARGE SCALE GENOMIC DNA]</scope>
</reference>
<evidence type="ECO:0000313" key="3">
    <source>
        <dbReference type="Proteomes" id="UP001054945"/>
    </source>
</evidence>
<feature type="region of interest" description="Disordered" evidence="1">
    <location>
        <begin position="67"/>
        <end position="92"/>
    </location>
</feature>
<dbReference type="AlphaFoldDB" id="A0AAV4NLY5"/>
<name>A0AAV4NLY5_CAEEX</name>
<dbReference type="EMBL" id="BPLR01003450">
    <property type="protein sequence ID" value="GIX84770.1"/>
    <property type="molecule type" value="Genomic_DNA"/>
</dbReference>